<name>A0A1V8ZYI6_SACPI</name>
<feature type="transmembrane region" description="Helical" evidence="2">
    <location>
        <begin position="610"/>
        <end position="634"/>
    </location>
</feature>
<feature type="transmembrane region" description="Helical" evidence="2">
    <location>
        <begin position="655"/>
        <end position="683"/>
    </location>
</feature>
<dbReference type="CDD" id="cd00093">
    <property type="entry name" value="HTH_XRE"/>
    <property type="match status" value="1"/>
</dbReference>
<keyword evidence="2" id="KW-1133">Transmembrane helix</keyword>
<dbReference type="InterPro" id="IPR027417">
    <property type="entry name" value="P-loop_NTPase"/>
</dbReference>
<feature type="transmembrane region" description="Helical" evidence="2">
    <location>
        <begin position="698"/>
        <end position="725"/>
    </location>
</feature>
<dbReference type="AlphaFoldDB" id="A0A1V8ZYI6"/>
<evidence type="ECO:0000313" key="5">
    <source>
        <dbReference type="Proteomes" id="UP000192591"/>
    </source>
</evidence>
<accession>A0A1V8ZYI6</accession>
<feature type="region of interest" description="Disordered" evidence="1">
    <location>
        <begin position="1"/>
        <end position="25"/>
    </location>
</feature>
<dbReference type="STRING" id="1962155.B1813_20395"/>
<reference evidence="4 5" key="1">
    <citation type="submission" date="2017-02" db="EMBL/GenBank/DDBJ databases">
        <title>Draft genome of Saccharomonospora sp. 154.</title>
        <authorList>
            <person name="Alonso-Carmona G.S."/>
            <person name="De La Haba R."/>
            <person name="Vera-Gargallo B."/>
            <person name="Sandoval-Trujillo A.H."/>
            <person name="Ramirez-Duran N."/>
            <person name="Ventosa A."/>
        </authorList>
    </citation>
    <scope>NUCLEOTIDE SEQUENCE [LARGE SCALE GENOMIC DNA]</scope>
    <source>
        <strain evidence="4 5">LRS4.154</strain>
    </source>
</reference>
<keyword evidence="2" id="KW-0812">Transmembrane</keyword>
<evidence type="ECO:0000256" key="2">
    <source>
        <dbReference type="SAM" id="Phobius"/>
    </source>
</evidence>
<proteinExistence type="predicted"/>
<dbReference type="InterPro" id="IPR010982">
    <property type="entry name" value="Lambda_DNA-bd_dom_sf"/>
</dbReference>
<dbReference type="Proteomes" id="UP000192591">
    <property type="component" value="Unassembled WGS sequence"/>
</dbReference>
<dbReference type="SUPFAM" id="SSF52540">
    <property type="entry name" value="P-loop containing nucleoside triphosphate hydrolases"/>
    <property type="match status" value="1"/>
</dbReference>
<keyword evidence="5" id="KW-1185">Reference proteome</keyword>
<evidence type="ECO:0000256" key="1">
    <source>
        <dbReference type="SAM" id="MobiDB-lite"/>
    </source>
</evidence>
<sequence length="781" mass="83253">MSSNFGAQLRLRRREAGLTQEQLSERSGVGVRTIRRLETGERAAPRTNTVRLLADALGLPAAGRDALLAAALGTEAPAAEPSEAPPVPAEPAPERGAPTTTPHRPRPAPPTALAEALSELAAAVGSRWRREEEQRQVQDPFPLPVRWESAAEDLSDHSANVHRVPPGETAPPVVLHGGLADVAPVYRGLPSGRLVVLGREGSGKTILTLRLALDLLAAREPGDPVPVVVGMSSWDPTAQALRDWLTEQLLRDFPGLAGRHGGGTLAGALVEADLVVPVLDGFDEIGQGLRRTALRELNASPLPLLLTSRPAEYADAVAGTDVLTSAAVIELRDLDVADVANYLPRTARKAADGGTVWEPVLGRLRESPPDHAAATLAAVLRTPLMVGLARTVYSDGPGRDPAELLDSTRFSDAATLEAHLFDSYLPTVYRDRPEQARRRRWDGRRVPYWLGYLAHHLDRLGRRDLAWWQLADSLGTSSRMFVMGVVTGVGVGLVEWVLSGIMGVLYLGSAYTPALFFGAEFQDAVHVMLAAGLTFAVIHGLAVVFGRANLAPHRARVRIRGAPARDIATVLARVRLGLLAGLAFGLGSGVIWGVITWVGSGSRESLLAGLINAVVMAVAFAPAAGLAFGLAATLESPLDLTSAARPGELLRTNRGTVLGLVGLVAPVFGLAVALGGGAAVALLEGPLGTLNYRFEHALLWGVVGTVGGGLGYALCLTAWGQWLIFARFWLPLTGRLPWALFAFLDDAYRRGVLRQAGAVHQFRHATLHDHLSRVYRERERS</sequence>
<feature type="transmembrane region" description="Helical" evidence="2">
    <location>
        <begin position="527"/>
        <end position="550"/>
    </location>
</feature>
<protein>
    <submittedName>
        <fullName evidence="4">NTPase</fullName>
    </submittedName>
</protein>
<evidence type="ECO:0000313" key="4">
    <source>
        <dbReference type="EMBL" id="OQO89734.1"/>
    </source>
</evidence>
<evidence type="ECO:0000259" key="3">
    <source>
        <dbReference type="PROSITE" id="PS50943"/>
    </source>
</evidence>
<keyword evidence="2" id="KW-0472">Membrane</keyword>
<feature type="region of interest" description="Disordered" evidence="1">
    <location>
        <begin position="75"/>
        <end position="111"/>
    </location>
</feature>
<gene>
    <name evidence="4" type="ORF">B1813_20395</name>
</gene>
<dbReference type="EMBL" id="MWIH01000009">
    <property type="protein sequence ID" value="OQO89734.1"/>
    <property type="molecule type" value="Genomic_DNA"/>
</dbReference>
<dbReference type="Pfam" id="PF05729">
    <property type="entry name" value="NACHT"/>
    <property type="match status" value="1"/>
</dbReference>
<feature type="transmembrane region" description="Helical" evidence="2">
    <location>
        <begin position="481"/>
        <end position="507"/>
    </location>
</feature>
<organism evidence="4 5">
    <name type="scientific">Saccharomonospora piscinae</name>
    <dbReference type="NCBI Taxonomy" id="687388"/>
    <lineage>
        <taxon>Bacteria</taxon>
        <taxon>Bacillati</taxon>
        <taxon>Actinomycetota</taxon>
        <taxon>Actinomycetes</taxon>
        <taxon>Pseudonocardiales</taxon>
        <taxon>Pseudonocardiaceae</taxon>
        <taxon>Saccharomonospora</taxon>
    </lineage>
</organism>
<dbReference type="PROSITE" id="PS50943">
    <property type="entry name" value="HTH_CROC1"/>
    <property type="match status" value="1"/>
</dbReference>
<dbReference type="InterPro" id="IPR001387">
    <property type="entry name" value="Cro/C1-type_HTH"/>
</dbReference>
<comment type="caution">
    <text evidence="4">The sequence shown here is derived from an EMBL/GenBank/DDBJ whole genome shotgun (WGS) entry which is preliminary data.</text>
</comment>
<dbReference type="GO" id="GO:0003677">
    <property type="term" value="F:DNA binding"/>
    <property type="evidence" value="ECO:0007669"/>
    <property type="project" value="InterPro"/>
</dbReference>
<dbReference type="Gene3D" id="1.10.260.40">
    <property type="entry name" value="lambda repressor-like DNA-binding domains"/>
    <property type="match status" value="1"/>
</dbReference>
<dbReference type="Gene3D" id="3.40.50.300">
    <property type="entry name" value="P-loop containing nucleotide triphosphate hydrolases"/>
    <property type="match status" value="1"/>
</dbReference>
<dbReference type="Pfam" id="PF13560">
    <property type="entry name" value="HTH_31"/>
    <property type="match status" value="1"/>
</dbReference>
<dbReference type="SMART" id="SM00530">
    <property type="entry name" value="HTH_XRE"/>
    <property type="match status" value="1"/>
</dbReference>
<feature type="transmembrane region" description="Helical" evidence="2">
    <location>
        <begin position="576"/>
        <end position="598"/>
    </location>
</feature>
<dbReference type="InterPro" id="IPR007111">
    <property type="entry name" value="NACHT_NTPase"/>
</dbReference>
<feature type="domain" description="HTH cro/C1-type" evidence="3">
    <location>
        <begin position="9"/>
        <end position="64"/>
    </location>
</feature>
<dbReference type="SUPFAM" id="SSF47413">
    <property type="entry name" value="lambda repressor-like DNA-binding domains"/>
    <property type="match status" value="1"/>
</dbReference>